<comment type="similarity">
    <text evidence="3">Belongs to the PMEI family.</text>
</comment>
<dbReference type="Pfam" id="PF04043">
    <property type="entry name" value="PMEI"/>
    <property type="match status" value="1"/>
</dbReference>
<keyword evidence="1 5" id="KW-0732">Signal</keyword>
<dbReference type="SMART" id="SM00856">
    <property type="entry name" value="PMEI"/>
    <property type="match status" value="1"/>
</dbReference>
<dbReference type="FunFam" id="1.20.140.40:FF:000002">
    <property type="entry name" value="Putative invertase inhibitor"/>
    <property type="match status" value="1"/>
</dbReference>
<sequence>MKLLFSALLLLLIASTCNCKSSTLEDTCRTFAAGHPSIGYDYCIKTFQADNASAADATDARALAAIAARIAEVKANATAARVAALSAVEMDARTRARLDVCAEVYSDAVDQLGQAAEDIARGGEGDDDGAEAALQDAVTQLSAALDAPGTCEDAFGEADDTSPLAAEDAEFKKLATIALAVAASLAPPSSPSTPTPRPRLAG</sequence>
<feature type="region of interest" description="Disordered" evidence="4">
    <location>
        <begin position="183"/>
        <end position="202"/>
    </location>
</feature>
<evidence type="ECO:0000256" key="2">
    <source>
        <dbReference type="ARBA" id="ARBA00023157"/>
    </source>
</evidence>
<dbReference type="PANTHER" id="PTHR35357">
    <property type="entry name" value="OS02G0537100 PROTEIN"/>
    <property type="match status" value="1"/>
</dbReference>
<protein>
    <recommendedName>
        <fullName evidence="6">Pectinesterase inhibitor domain-containing protein</fullName>
    </recommendedName>
</protein>
<reference evidence="7" key="1">
    <citation type="journal article" date="2018" name="DNA Res.">
        <title>Multiple hybrid de novo genome assembly of finger millet, an orphan allotetraploid crop.</title>
        <authorList>
            <person name="Hatakeyama M."/>
            <person name="Aluri S."/>
            <person name="Balachadran M.T."/>
            <person name="Sivarajan S.R."/>
            <person name="Patrignani A."/>
            <person name="Gruter S."/>
            <person name="Poveda L."/>
            <person name="Shimizu-Inatsugi R."/>
            <person name="Baeten J."/>
            <person name="Francoijs K.J."/>
            <person name="Nataraja K.N."/>
            <person name="Reddy Y.A.N."/>
            <person name="Phadnis S."/>
            <person name="Ravikumar R.L."/>
            <person name="Schlapbach R."/>
            <person name="Sreeman S.M."/>
            <person name="Shimizu K.K."/>
        </authorList>
    </citation>
    <scope>NUCLEOTIDE SEQUENCE</scope>
</reference>
<organism evidence="7 8">
    <name type="scientific">Eleusine coracana subsp. coracana</name>
    <dbReference type="NCBI Taxonomy" id="191504"/>
    <lineage>
        <taxon>Eukaryota</taxon>
        <taxon>Viridiplantae</taxon>
        <taxon>Streptophyta</taxon>
        <taxon>Embryophyta</taxon>
        <taxon>Tracheophyta</taxon>
        <taxon>Spermatophyta</taxon>
        <taxon>Magnoliopsida</taxon>
        <taxon>Liliopsida</taxon>
        <taxon>Poales</taxon>
        <taxon>Poaceae</taxon>
        <taxon>PACMAD clade</taxon>
        <taxon>Chloridoideae</taxon>
        <taxon>Cynodonteae</taxon>
        <taxon>Eleusininae</taxon>
        <taxon>Eleusine</taxon>
    </lineage>
</organism>
<dbReference type="Gene3D" id="1.20.140.40">
    <property type="entry name" value="Invertase/pectin methylesterase inhibitor family protein"/>
    <property type="match status" value="1"/>
</dbReference>
<dbReference type="Proteomes" id="UP001054889">
    <property type="component" value="Unassembled WGS sequence"/>
</dbReference>
<evidence type="ECO:0000256" key="5">
    <source>
        <dbReference type="SAM" id="SignalP"/>
    </source>
</evidence>
<gene>
    <name evidence="7" type="primary">ga02340</name>
    <name evidence="7" type="ORF">PR202_ga02340</name>
</gene>
<evidence type="ECO:0000256" key="1">
    <source>
        <dbReference type="ARBA" id="ARBA00022729"/>
    </source>
</evidence>
<keyword evidence="8" id="KW-1185">Reference proteome</keyword>
<dbReference type="InterPro" id="IPR035513">
    <property type="entry name" value="Invertase/methylesterase_inhib"/>
</dbReference>
<dbReference type="NCBIfam" id="TIGR01614">
    <property type="entry name" value="PME_inhib"/>
    <property type="match status" value="1"/>
</dbReference>
<keyword evidence="2" id="KW-1015">Disulfide bond</keyword>
<evidence type="ECO:0000256" key="3">
    <source>
        <dbReference type="ARBA" id="ARBA00038471"/>
    </source>
</evidence>
<dbReference type="InterPro" id="IPR006501">
    <property type="entry name" value="Pectinesterase_inhib_dom"/>
</dbReference>
<comment type="caution">
    <text evidence="7">The sequence shown here is derived from an EMBL/GenBank/DDBJ whole genome shotgun (WGS) entry which is preliminary data.</text>
</comment>
<proteinExistence type="inferred from homology"/>
<feature type="domain" description="Pectinesterase inhibitor" evidence="6">
    <location>
        <begin position="20"/>
        <end position="181"/>
    </location>
</feature>
<feature type="compositionally biased region" description="Pro residues" evidence="4">
    <location>
        <begin position="188"/>
        <end position="202"/>
    </location>
</feature>
<dbReference type="GO" id="GO:0005576">
    <property type="term" value="C:extracellular region"/>
    <property type="evidence" value="ECO:0007669"/>
    <property type="project" value="UniProtKB-ARBA"/>
</dbReference>
<dbReference type="AlphaFoldDB" id="A0AAV5BJ79"/>
<evidence type="ECO:0000256" key="4">
    <source>
        <dbReference type="SAM" id="MobiDB-lite"/>
    </source>
</evidence>
<dbReference type="PANTHER" id="PTHR35357:SF24">
    <property type="entry name" value="OS04G0587200 PROTEIN"/>
    <property type="match status" value="1"/>
</dbReference>
<evidence type="ECO:0000313" key="8">
    <source>
        <dbReference type="Proteomes" id="UP001054889"/>
    </source>
</evidence>
<accession>A0AAV5BJ79</accession>
<feature type="chain" id="PRO_5043831460" description="Pectinesterase inhibitor domain-containing protein" evidence="5">
    <location>
        <begin position="20"/>
        <end position="202"/>
    </location>
</feature>
<reference evidence="7" key="2">
    <citation type="submission" date="2021-12" db="EMBL/GenBank/DDBJ databases">
        <title>Resequencing data analysis of finger millet.</title>
        <authorList>
            <person name="Hatakeyama M."/>
            <person name="Aluri S."/>
            <person name="Balachadran M.T."/>
            <person name="Sivarajan S.R."/>
            <person name="Poveda L."/>
            <person name="Shimizu-Inatsugi R."/>
            <person name="Schlapbach R."/>
            <person name="Sreeman S.M."/>
            <person name="Shimizu K.K."/>
        </authorList>
    </citation>
    <scope>NUCLEOTIDE SEQUENCE</scope>
</reference>
<dbReference type="EMBL" id="BQKI01000001">
    <property type="protein sequence ID" value="GJM86476.1"/>
    <property type="molecule type" value="Genomic_DNA"/>
</dbReference>
<name>A0AAV5BJ79_ELECO</name>
<dbReference type="SUPFAM" id="SSF101148">
    <property type="entry name" value="Plant invertase/pectin methylesterase inhibitor"/>
    <property type="match status" value="1"/>
</dbReference>
<evidence type="ECO:0000313" key="7">
    <source>
        <dbReference type="EMBL" id="GJM86476.1"/>
    </source>
</evidence>
<dbReference type="GO" id="GO:0004857">
    <property type="term" value="F:enzyme inhibitor activity"/>
    <property type="evidence" value="ECO:0007669"/>
    <property type="project" value="InterPro"/>
</dbReference>
<feature type="signal peptide" evidence="5">
    <location>
        <begin position="1"/>
        <end position="19"/>
    </location>
</feature>
<evidence type="ECO:0000259" key="6">
    <source>
        <dbReference type="SMART" id="SM00856"/>
    </source>
</evidence>